<evidence type="ECO:0000313" key="6">
    <source>
        <dbReference type="EMBL" id="SCX93744.1"/>
    </source>
</evidence>
<evidence type="ECO:0000256" key="3">
    <source>
        <dbReference type="ARBA" id="ARBA00023163"/>
    </source>
</evidence>
<evidence type="ECO:0000313" key="7">
    <source>
        <dbReference type="Proteomes" id="UP000032414"/>
    </source>
</evidence>
<dbReference type="Pfam" id="PF01381">
    <property type="entry name" value="HTH_3"/>
    <property type="match status" value="1"/>
</dbReference>
<organism evidence="5 7">
    <name type="scientific">Legionella micdadei</name>
    <name type="common">Tatlockia micdadei</name>
    <dbReference type="NCBI Taxonomy" id="451"/>
    <lineage>
        <taxon>Bacteria</taxon>
        <taxon>Pseudomonadati</taxon>
        <taxon>Pseudomonadota</taxon>
        <taxon>Gammaproteobacteria</taxon>
        <taxon>Legionellales</taxon>
        <taxon>Legionellaceae</taxon>
        <taxon>Legionella</taxon>
    </lineage>
</organism>
<dbReference type="Gene3D" id="2.60.120.10">
    <property type="entry name" value="Jelly Rolls"/>
    <property type="match status" value="1"/>
</dbReference>
<evidence type="ECO:0000256" key="2">
    <source>
        <dbReference type="ARBA" id="ARBA00023125"/>
    </source>
</evidence>
<dbReference type="Pfam" id="PF07883">
    <property type="entry name" value="Cupin_2"/>
    <property type="match status" value="1"/>
</dbReference>
<sequence>MRYNVQVYFGAILKNISRHIAETLKNLRQQRGLSLDKTAQLTGVSKAMLGQIEREESSPTIATLWKIASGLQTSFSSFIEEPPTESGGVIYRSVQTQSLSHVDDQIRITTLFPFDQQLHFELFSIELPPGCEHLSTAHEAGVIEHVIVVSGEMEILLNDAWQTLQQGDAIRFAANQAHGYRNRRTLSAVFHNIIHYPV</sequence>
<dbReference type="Gene3D" id="1.10.260.40">
    <property type="entry name" value="lambda repressor-like DNA-binding domains"/>
    <property type="match status" value="1"/>
</dbReference>
<dbReference type="Proteomes" id="UP000032414">
    <property type="component" value="Chromosome I"/>
</dbReference>
<dbReference type="PANTHER" id="PTHR46797:SF23">
    <property type="entry name" value="HTH-TYPE TRANSCRIPTIONAL REGULATOR SUTR"/>
    <property type="match status" value="1"/>
</dbReference>
<evidence type="ECO:0000256" key="1">
    <source>
        <dbReference type="ARBA" id="ARBA00023015"/>
    </source>
</evidence>
<dbReference type="InterPro" id="IPR050807">
    <property type="entry name" value="TransReg_Diox_bact_type"/>
</dbReference>
<dbReference type="SUPFAM" id="SSF51182">
    <property type="entry name" value="RmlC-like cupins"/>
    <property type="match status" value="1"/>
</dbReference>
<dbReference type="AlphaFoldDB" id="A0A098GC71"/>
<dbReference type="CDD" id="cd00093">
    <property type="entry name" value="HTH_XRE"/>
    <property type="match status" value="1"/>
</dbReference>
<protein>
    <submittedName>
        <fullName evidence="5">Putative DNA-binding transcriptional regulator</fullName>
    </submittedName>
    <submittedName>
        <fullName evidence="6">Transcriptional regulator, XRE family with cupin sensor</fullName>
    </submittedName>
</protein>
<dbReference type="HOGENOM" id="CLU_085376_5_0_6"/>
<dbReference type="InterPro" id="IPR014710">
    <property type="entry name" value="RmlC-like_jellyroll"/>
</dbReference>
<dbReference type="PANTHER" id="PTHR46797">
    <property type="entry name" value="HTH-TYPE TRANSCRIPTIONAL REGULATOR"/>
    <property type="match status" value="1"/>
</dbReference>
<dbReference type="EMBL" id="LN614830">
    <property type="protein sequence ID" value="CEG59562.1"/>
    <property type="molecule type" value="Genomic_DNA"/>
</dbReference>
<dbReference type="PATRIC" id="fig|451.8.peg.647"/>
<dbReference type="GO" id="GO:0005829">
    <property type="term" value="C:cytosol"/>
    <property type="evidence" value="ECO:0007669"/>
    <property type="project" value="TreeGrafter"/>
</dbReference>
<accession>A0A098GC71</accession>
<dbReference type="GO" id="GO:0003677">
    <property type="term" value="F:DNA binding"/>
    <property type="evidence" value="ECO:0007669"/>
    <property type="project" value="UniProtKB-KW"/>
</dbReference>
<dbReference type="SMART" id="SM00530">
    <property type="entry name" value="HTH_XRE"/>
    <property type="match status" value="1"/>
</dbReference>
<proteinExistence type="predicted"/>
<keyword evidence="1" id="KW-0805">Transcription regulation</keyword>
<dbReference type="Proteomes" id="UP000182998">
    <property type="component" value="Unassembled WGS sequence"/>
</dbReference>
<gene>
    <name evidence="5" type="primary">ydcN</name>
    <name evidence="5" type="ORF">LMI_0198</name>
    <name evidence="6" type="ORF">SAMN02982997_00430</name>
</gene>
<evidence type="ECO:0000259" key="4">
    <source>
        <dbReference type="PROSITE" id="PS50943"/>
    </source>
</evidence>
<dbReference type="KEGG" id="tmc:LMI_0198"/>
<reference evidence="7" key="1">
    <citation type="submission" date="2014-09" db="EMBL/GenBank/DDBJ databases">
        <authorList>
            <person name="Gomez-Valero L."/>
        </authorList>
    </citation>
    <scope>NUCLEOTIDE SEQUENCE [LARGE SCALE GENOMIC DNA]</scope>
    <source>
        <strain evidence="7">ATCC33218</strain>
    </source>
</reference>
<evidence type="ECO:0000313" key="8">
    <source>
        <dbReference type="Proteomes" id="UP000182998"/>
    </source>
</evidence>
<feature type="domain" description="HTH cro/C1-type" evidence="4">
    <location>
        <begin position="24"/>
        <end position="78"/>
    </location>
</feature>
<evidence type="ECO:0000313" key="5">
    <source>
        <dbReference type="EMBL" id="CEG59562.1"/>
    </source>
</evidence>
<dbReference type="PROSITE" id="PS50943">
    <property type="entry name" value="HTH_CROC1"/>
    <property type="match status" value="1"/>
</dbReference>
<dbReference type="CDD" id="cd02209">
    <property type="entry name" value="cupin_XRE_C"/>
    <property type="match status" value="1"/>
</dbReference>
<dbReference type="InterPro" id="IPR013096">
    <property type="entry name" value="Cupin_2"/>
</dbReference>
<dbReference type="GO" id="GO:0003700">
    <property type="term" value="F:DNA-binding transcription factor activity"/>
    <property type="evidence" value="ECO:0007669"/>
    <property type="project" value="TreeGrafter"/>
</dbReference>
<reference evidence="5" key="2">
    <citation type="submission" date="2014-09" db="EMBL/GenBank/DDBJ databases">
        <authorList>
            <person name="GOMEZ-VALERO Laura"/>
        </authorList>
    </citation>
    <scope>NUCLEOTIDE SEQUENCE</scope>
    <source>
        <strain evidence="5">ATCC33218</strain>
    </source>
</reference>
<dbReference type="InterPro" id="IPR010982">
    <property type="entry name" value="Lambda_DNA-bd_dom_sf"/>
</dbReference>
<dbReference type="SUPFAM" id="SSF47413">
    <property type="entry name" value="lambda repressor-like DNA-binding domains"/>
    <property type="match status" value="1"/>
</dbReference>
<keyword evidence="3" id="KW-0804">Transcription</keyword>
<dbReference type="InterPro" id="IPR011051">
    <property type="entry name" value="RmlC_Cupin_sf"/>
</dbReference>
<keyword evidence="2 5" id="KW-0238">DNA-binding</keyword>
<reference evidence="6 8" key="3">
    <citation type="submission" date="2016-10" db="EMBL/GenBank/DDBJ databases">
        <authorList>
            <person name="Varghese N."/>
            <person name="Submissions S."/>
        </authorList>
    </citation>
    <scope>NUCLEOTIDE SEQUENCE [LARGE SCALE GENOMIC DNA]</scope>
    <source>
        <strain evidence="6 8">ATCC 33218</strain>
    </source>
</reference>
<keyword evidence="8" id="KW-1185">Reference proteome</keyword>
<name>A0A098GC71_LEGMI</name>
<dbReference type="InterPro" id="IPR001387">
    <property type="entry name" value="Cro/C1-type_HTH"/>
</dbReference>
<dbReference type="EMBL" id="FMVN01000002">
    <property type="protein sequence ID" value="SCX93744.1"/>
    <property type="molecule type" value="Genomic_DNA"/>
</dbReference>